<keyword evidence="1" id="KW-0812">Transmembrane</keyword>
<dbReference type="Proteomes" id="UP000243255">
    <property type="component" value="Unassembled WGS sequence"/>
</dbReference>
<dbReference type="EMBL" id="FQWX01000004">
    <property type="protein sequence ID" value="SHG60214.1"/>
    <property type="molecule type" value="Genomic_DNA"/>
</dbReference>
<evidence type="ECO:0000313" key="3">
    <source>
        <dbReference type="Proteomes" id="UP000243255"/>
    </source>
</evidence>
<feature type="transmembrane region" description="Helical" evidence="1">
    <location>
        <begin position="6"/>
        <end position="25"/>
    </location>
</feature>
<organism evidence="2 3">
    <name type="scientific">Asaccharospora irregularis DSM 2635</name>
    <dbReference type="NCBI Taxonomy" id="1121321"/>
    <lineage>
        <taxon>Bacteria</taxon>
        <taxon>Bacillati</taxon>
        <taxon>Bacillota</taxon>
        <taxon>Clostridia</taxon>
        <taxon>Peptostreptococcales</taxon>
        <taxon>Peptostreptococcaceae</taxon>
        <taxon>Asaccharospora</taxon>
    </lineage>
</organism>
<evidence type="ECO:0008006" key="4">
    <source>
        <dbReference type="Google" id="ProtNLM"/>
    </source>
</evidence>
<gene>
    <name evidence="2" type="ORF">SAMN04488530_1045</name>
</gene>
<proteinExistence type="predicted"/>
<sequence length="86" mass="9665">MNALGWQIGAILFGISSLVIAIYLAKLLDNTTKIIEKSNRIVDYNERYINEIIENTAHITKSAESIIDLVGRATGAVKVFRFIKRK</sequence>
<dbReference type="OrthoDB" id="1753244at2"/>
<keyword evidence="1" id="KW-0472">Membrane</keyword>
<evidence type="ECO:0000313" key="2">
    <source>
        <dbReference type="EMBL" id="SHG60214.1"/>
    </source>
</evidence>
<accession>A0A1M5L522</accession>
<dbReference type="AlphaFoldDB" id="A0A1M5L522"/>
<reference evidence="3" key="1">
    <citation type="submission" date="2016-11" db="EMBL/GenBank/DDBJ databases">
        <authorList>
            <person name="Varghese N."/>
            <person name="Submissions S."/>
        </authorList>
    </citation>
    <scope>NUCLEOTIDE SEQUENCE [LARGE SCALE GENOMIC DNA]</scope>
    <source>
        <strain evidence="3">DSM 2635</strain>
    </source>
</reference>
<keyword evidence="3" id="KW-1185">Reference proteome</keyword>
<evidence type="ECO:0000256" key="1">
    <source>
        <dbReference type="SAM" id="Phobius"/>
    </source>
</evidence>
<protein>
    <recommendedName>
        <fullName evidence="4">DUF948 domain-containing protein</fullName>
    </recommendedName>
</protein>
<name>A0A1M5L522_9FIRM</name>
<keyword evidence="1" id="KW-1133">Transmembrane helix</keyword>
<dbReference type="STRING" id="1121321.SAMN04488530_1045"/>
<dbReference type="RefSeq" id="WP_073124078.1">
    <property type="nucleotide sequence ID" value="NZ_BAABCH010000006.1"/>
</dbReference>